<dbReference type="PROSITE" id="PS00076">
    <property type="entry name" value="PYRIDINE_REDOX_1"/>
    <property type="match status" value="1"/>
</dbReference>
<dbReference type="GO" id="GO:0005739">
    <property type="term" value="C:mitochondrion"/>
    <property type="evidence" value="ECO:0007669"/>
    <property type="project" value="TreeGrafter"/>
</dbReference>
<dbReference type="PROSITE" id="PS51354">
    <property type="entry name" value="GLUTAREDOXIN_2"/>
    <property type="match status" value="1"/>
</dbReference>
<dbReference type="GO" id="GO:0004791">
    <property type="term" value="F:thioredoxin-disulfide reductase (NADPH) activity"/>
    <property type="evidence" value="ECO:0007669"/>
    <property type="project" value="InterPro"/>
</dbReference>
<keyword evidence="8 9" id="KW-0676">Redox-active center</keyword>
<dbReference type="OrthoDB" id="5956163at2759"/>
<dbReference type="Gene3D" id="3.40.30.10">
    <property type="entry name" value="Glutaredoxin"/>
    <property type="match status" value="1"/>
</dbReference>
<evidence type="ECO:0000259" key="11">
    <source>
        <dbReference type="Pfam" id="PF02852"/>
    </source>
</evidence>
<dbReference type="OMA" id="TDANCSH"/>
<feature type="domain" description="Glutaredoxin" evidence="10">
    <location>
        <begin position="21"/>
        <end position="83"/>
    </location>
</feature>
<reference evidence="13" key="1">
    <citation type="submission" date="2022-01" db="UniProtKB">
        <authorList>
            <consortium name="EnsemblMetazoa"/>
        </authorList>
    </citation>
    <scope>IDENTIFICATION</scope>
</reference>
<evidence type="ECO:0000256" key="3">
    <source>
        <dbReference type="ARBA" id="ARBA00022630"/>
    </source>
</evidence>
<evidence type="ECO:0000259" key="10">
    <source>
        <dbReference type="Pfam" id="PF00462"/>
    </source>
</evidence>
<evidence type="ECO:0000256" key="6">
    <source>
        <dbReference type="ARBA" id="ARBA00023002"/>
    </source>
</evidence>
<evidence type="ECO:0000313" key="14">
    <source>
        <dbReference type="Proteomes" id="UP000494040"/>
    </source>
</evidence>
<dbReference type="GO" id="GO:0045454">
    <property type="term" value="P:cell redox homeostasis"/>
    <property type="evidence" value="ECO:0007669"/>
    <property type="project" value="InterPro"/>
</dbReference>
<dbReference type="InterPro" id="IPR036188">
    <property type="entry name" value="FAD/NAD-bd_sf"/>
</dbReference>
<dbReference type="Pfam" id="PF07992">
    <property type="entry name" value="Pyr_redox_2"/>
    <property type="match status" value="1"/>
</dbReference>
<keyword evidence="4 9" id="KW-0274">FAD</keyword>
<dbReference type="CDD" id="cd03419">
    <property type="entry name" value="GRX_GRXh_1_2_like"/>
    <property type="match status" value="1"/>
</dbReference>
<keyword evidence="7" id="KW-1015">Disulfide bond</keyword>
<dbReference type="PANTHER" id="PTHR42737:SF2">
    <property type="entry name" value="GLUTATHIONE REDUCTASE"/>
    <property type="match status" value="1"/>
</dbReference>
<protein>
    <submittedName>
        <fullName evidence="13">Uncharacterized protein</fullName>
    </submittedName>
</protein>
<dbReference type="GeneID" id="106670865"/>
<dbReference type="AlphaFoldDB" id="A0A8I6S6G4"/>
<dbReference type="InterPro" id="IPR046952">
    <property type="entry name" value="GSHR/TRXR-like"/>
</dbReference>
<dbReference type="Pfam" id="PF00462">
    <property type="entry name" value="Glutaredoxin"/>
    <property type="match status" value="1"/>
</dbReference>
<proteinExistence type="inferred from homology"/>
<dbReference type="InterPro" id="IPR002109">
    <property type="entry name" value="Glutaredoxin"/>
</dbReference>
<dbReference type="FunFam" id="3.50.50.60:FF:000012">
    <property type="entry name" value="Thioredoxin reductase 1, cytoplasmic"/>
    <property type="match status" value="1"/>
</dbReference>
<evidence type="ECO:0000256" key="5">
    <source>
        <dbReference type="ARBA" id="ARBA00022857"/>
    </source>
</evidence>
<dbReference type="SUPFAM" id="SSF52833">
    <property type="entry name" value="Thioredoxin-like"/>
    <property type="match status" value="1"/>
</dbReference>
<sequence length="588" mass="64912">MLSSSMDVAEIVNNIIRNHKVVIFSKSWCPVCTKAKKLFKKMGIGYSAIELDVLENGQEMHDVLINMTGLRTVPSVFINQKHIGGFMSLFPYYECCVLKSMVCGYPTEFEYDVVVIGGGPAGLAAAKEAAILGKSVALCNFVMPSPQGSMWGIGGTCVNVGCIPKILMRRAADLRHHLTEAPSFGWVQSAEPSNDWKQLIENINNYIQSLVVKIIEDLDKHNIKIFTGYGEFLDKHNIKITDANCSHNLLNGMCIVIATGLRPIYPDIPGAKEYGITSDDVFMLPYHPESALIIGASYVALECAGFLNDLGVSCTVMVRSVFLKKVDRDMADKIEQIMQSQGINFIKDCTPTSIEPNGHMLTVNATHSDGTEFQEDYHTVLFATGRGTMVENMNLSKVGILLNDNKKIIVNHKNQTTVPNIFAIGDVAVNDVETSPIATKAGRVLMQRIFGLSKDTVDYSFIPMAIYTIPEYGWVGVTEEFAKGIFQSITVYHNLFIPVERAMTDRSDSICYAKIICSMTCTRERVVGLHILGPNAGEIIQGFALAIKLKATKEDFDNLVAVHPTCAEVFTKLRKRSPSDQEPFADIF</sequence>
<dbReference type="Proteomes" id="UP000494040">
    <property type="component" value="Unassembled WGS sequence"/>
</dbReference>
<evidence type="ECO:0000256" key="7">
    <source>
        <dbReference type="ARBA" id="ARBA00023157"/>
    </source>
</evidence>
<dbReference type="GO" id="GO:0034599">
    <property type="term" value="P:cellular response to oxidative stress"/>
    <property type="evidence" value="ECO:0007669"/>
    <property type="project" value="TreeGrafter"/>
</dbReference>
<keyword evidence="5" id="KW-0521">NADP</keyword>
<feature type="domain" description="FAD/NAD(P)-binding" evidence="12">
    <location>
        <begin position="111"/>
        <end position="442"/>
    </location>
</feature>
<dbReference type="EnsemblMetazoa" id="XM_014401520.2">
    <property type="protein sequence ID" value="XP_014257006.1"/>
    <property type="gene ID" value="LOC106670865"/>
</dbReference>
<comment type="similarity">
    <text evidence="2 9">Belongs to the class-I pyridine nucleotide-disulfide oxidoreductase family.</text>
</comment>
<dbReference type="PANTHER" id="PTHR42737">
    <property type="entry name" value="GLUTATHIONE REDUCTASE"/>
    <property type="match status" value="1"/>
</dbReference>
<keyword evidence="6 9" id="KW-0560">Oxidoreductase</keyword>
<dbReference type="InterPro" id="IPR012999">
    <property type="entry name" value="Pyr_OxRdtase_I_AS"/>
</dbReference>
<dbReference type="InterPro" id="IPR016156">
    <property type="entry name" value="FAD/NAD-linked_Rdtase_dimer_sf"/>
</dbReference>
<keyword evidence="14" id="KW-1185">Reference proteome</keyword>
<evidence type="ECO:0000256" key="2">
    <source>
        <dbReference type="ARBA" id="ARBA00007532"/>
    </source>
</evidence>
<evidence type="ECO:0000256" key="1">
    <source>
        <dbReference type="ARBA" id="ARBA00001974"/>
    </source>
</evidence>
<dbReference type="GO" id="GO:0006749">
    <property type="term" value="P:glutathione metabolic process"/>
    <property type="evidence" value="ECO:0007669"/>
    <property type="project" value="TreeGrafter"/>
</dbReference>
<dbReference type="Pfam" id="PF02852">
    <property type="entry name" value="Pyr_redox_dim"/>
    <property type="match status" value="1"/>
</dbReference>
<dbReference type="KEGG" id="clec:106670865"/>
<feature type="domain" description="Pyridine nucleotide-disulphide oxidoreductase dimerisation" evidence="11">
    <location>
        <begin position="462"/>
        <end position="572"/>
    </location>
</feature>
<evidence type="ECO:0000256" key="9">
    <source>
        <dbReference type="RuleBase" id="RU003691"/>
    </source>
</evidence>
<dbReference type="InterPro" id="IPR004099">
    <property type="entry name" value="Pyr_nucl-diS_OxRdtase_dimer"/>
</dbReference>
<dbReference type="GO" id="GO:0050660">
    <property type="term" value="F:flavin adenine dinucleotide binding"/>
    <property type="evidence" value="ECO:0007669"/>
    <property type="project" value="InterPro"/>
</dbReference>
<keyword evidence="3 9" id="KW-0285">Flavoprotein</keyword>
<dbReference type="SUPFAM" id="SSF55424">
    <property type="entry name" value="FAD/NAD-linked reductases, dimerisation (C-terminal) domain"/>
    <property type="match status" value="1"/>
</dbReference>
<name>A0A8I6S6G4_CIMLE</name>
<dbReference type="PRINTS" id="PR00411">
    <property type="entry name" value="PNDRDTASEI"/>
</dbReference>
<dbReference type="InterPro" id="IPR036249">
    <property type="entry name" value="Thioredoxin-like_sf"/>
</dbReference>
<organism evidence="13 14">
    <name type="scientific">Cimex lectularius</name>
    <name type="common">Bed bug</name>
    <name type="synonym">Acanthia lectularia</name>
    <dbReference type="NCBI Taxonomy" id="79782"/>
    <lineage>
        <taxon>Eukaryota</taxon>
        <taxon>Metazoa</taxon>
        <taxon>Ecdysozoa</taxon>
        <taxon>Arthropoda</taxon>
        <taxon>Hexapoda</taxon>
        <taxon>Insecta</taxon>
        <taxon>Pterygota</taxon>
        <taxon>Neoptera</taxon>
        <taxon>Paraneoptera</taxon>
        <taxon>Hemiptera</taxon>
        <taxon>Heteroptera</taxon>
        <taxon>Panheteroptera</taxon>
        <taxon>Cimicomorpha</taxon>
        <taxon>Cimicidae</taxon>
        <taxon>Cimex</taxon>
    </lineage>
</organism>
<evidence type="ECO:0000259" key="12">
    <source>
        <dbReference type="Pfam" id="PF07992"/>
    </source>
</evidence>
<dbReference type="InterPro" id="IPR006338">
    <property type="entry name" value="Thioredoxin/glutathione_Rdtase"/>
</dbReference>
<comment type="cofactor">
    <cofactor evidence="1">
        <name>FAD</name>
        <dbReference type="ChEBI" id="CHEBI:57692"/>
    </cofactor>
</comment>
<dbReference type="PRINTS" id="PR00368">
    <property type="entry name" value="FADPNR"/>
</dbReference>
<dbReference type="InterPro" id="IPR023753">
    <property type="entry name" value="FAD/NAD-binding_dom"/>
</dbReference>
<dbReference type="NCBIfam" id="TIGR01438">
    <property type="entry name" value="TGR"/>
    <property type="match status" value="1"/>
</dbReference>
<dbReference type="GO" id="GO:0005829">
    <property type="term" value="C:cytosol"/>
    <property type="evidence" value="ECO:0007669"/>
    <property type="project" value="TreeGrafter"/>
</dbReference>
<dbReference type="SUPFAM" id="SSF51905">
    <property type="entry name" value="FAD/NAD(P)-binding domain"/>
    <property type="match status" value="1"/>
</dbReference>
<dbReference type="GO" id="GO:0004362">
    <property type="term" value="F:glutathione-disulfide reductase (NADPH) activity"/>
    <property type="evidence" value="ECO:0007669"/>
    <property type="project" value="TreeGrafter"/>
</dbReference>
<evidence type="ECO:0000256" key="8">
    <source>
        <dbReference type="ARBA" id="ARBA00023284"/>
    </source>
</evidence>
<evidence type="ECO:0000256" key="4">
    <source>
        <dbReference type="ARBA" id="ARBA00022827"/>
    </source>
</evidence>
<evidence type="ECO:0000313" key="13">
    <source>
        <dbReference type="EnsemblMetazoa" id="XP_014257006.1"/>
    </source>
</evidence>
<dbReference type="Gene3D" id="3.50.50.60">
    <property type="entry name" value="FAD/NAD(P)-binding domain"/>
    <property type="match status" value="1"/>
</dbReference>
<accession>A0A8I6S6G4</accession>
<dbReference type="RefSeq" id="XP_014257006.1">
    <property type="nucleotide sequence ID" value="XM_014401520.2"/>
</dbReference>